<dbReference type="Pfam" id="PF00072">
    <property type="entry name" value="Response_reg"/>
    <property type="match status" value="1"/>
</dbReference>
<keyword evidence="4" id="KW-0238">DNA-binding</keyword>
<dbReference type="GO" id="GO:0006355">
    <property type="term" value="P:regulation of DNA-templated transcription"/>
    <property type="evidence" value="ECO:0007669"/>
    <property type="project" value="InterPro"/>
</dbReference>
<keyword evidence="3" id="KW-0805">Transcription regulation</keyword>
<keyword evidence="9" id="KW-0418">Kinase</keyword>
<dbReference type="InterPro" id="IPR003593">
    <property type="entry name" value="AAA+_ATPase"/>
</dbReference>
<evidence type="ECO:0000256" key="1">
    <source>
        <dbReference type="ARBA" id="ARBA00022741"/>
    </source>
</evidence>
<dbReference type="PROSITE" id="PS00688">
    <property type="entry name" value="SIGMA54_INTERACT_3"/>
    <property type="match status" value="1"/>
</dbReference>
<dbReference type="PROSITE" id="PS50045">
    <property type="entry name" value="SIGMA54_INTERACT_4"/>
    <property type="match status" value="1"/>
</dbReference>
<dbReference type="Gene3D" id="3.40.50.300">
    <property type="entry name" value="P-loop containing nucleotide triphosphate hydrolases"/>
    <property type="match status" value="1"/>
</dbReference>
<dbReference type="InterPro" id="IPR001789">
    <property type="entry name" value="Sig_transdc_resp-reg_receiver"/>
</dbReference>
<evidence type="ECO:0000256" key="3">
    <source>
        <dbReference type="ARBA" id="ARBA00023015"/>
    </source>
</evidence>
<keyword evidence="2" id="KW-0067">ATP-binding</keyword>
<feature type="modified residue" description="4-aspartylphosphate" evidence="6">
    <location>
        <position position="52"/>
    </location>
</feature>
<dbReference type="InterPro" id="IPR058031">
    <property type="entry name" value="AAA_lid_NorR"/>
</dbReference>
<keyword evidence="10" id="KW-1185">Reference proteome</keyword>
<name>A0A075NUL2_9ALTE</name>
<dbReference type="CDD" id="cd00009">
    <property type="entry name" value="AAA"/>
    <property type="match status" value="1"/>
</dbReference>
<evidence type="ECO:0000256" key="4">
    <source>
        <dbReference type="ARBA" id="ARBA00023125"/>
    </source>
</evidence>
<dbReference type="InterPro" id="IPR002197">
    <property type="entry name" value="HTH_Fis"/>
</dbReference>
<feature type="domain" description="Response regulatory" evidence="8">
    <location>
        <begin position="3"/>
        <end position="122"/>
    </location>
</feature>
<keyword evidence="5" id="KW-0804">Transcription</keyword>
<organism evidence="9 10">
    <name type="scientific">Alteromonas australica</name>
    <dbReference type="NCBI Taxonomy" id="589873"/>
    <lineage>
        <taxon>Bacteria</taxon>
        <taxon>Pseudomonadati</taxon>
        <taxon>Pseudomonadota</taxon>
        <taxon>Gammaproteobacteria</taxon>
        <taxon>Alteromonadales</taxon>
        <taxon>Alteromonadaceae</taxon>
        <taxon>Alteromonas/Salinimonas group</taxon>
        <taxon>Alteromonas</taxon>
    </lineage>
</organism>
<dbReference type="SUPFAM" id="SSF46689">
    <property type="entry name" value="Homeodomain-like"/>
    <property type="match status" value="1"/>
</dbReference>
<evidence type="ECO:0000256" key="6">
    <source>
        <dbReference type="PROSITE-ProRule" id="PRU00169"/>
    </source>
</evidence>
<keyword evidence="6" id="KW-0597">Phosphoprotein</keyword>
<evidence type="ECO:0000256" key="5">
    <source>
        <dbReference type="ARBA" id="ARBA00023163"/>
    </source>
</evidence>
<gene>
    <name evidence="9" type="ORF">EP13_06075</name>
</gene>
<dbReference type="eggNOG" id="COG2204">
    <property type="taxonomic scope" value="Bacteria"/>
</dbReference>
<protein>
    <submittedName>
        <fullName evidence="9">Histidine kinase</fullName>
    </submittedName>
</protein>
<dbReference type="InterPro" id="IPR025943">
    <property type="entry name" value="Sigma_54_int_dom_ATP-bd_2"/>
</dbReference>
<dbReference type="GeneID" id="78254485"/>
<dbReference type="Pfam" id="PF25601">
    <property type="entry name" value="AAA_lid_14"/>
    <property type="match status" value="1"/>
</dbReference>
<dbReference type="Proteomes" id="UP000056090">
    <property type="component" value="Chromosome"/>
</dbReference>
<dbReference type="PROSITE" id="PS00676">
    <property type="entry name" value="SIGMA54_INTERACT_2"/>
    <property type="match status" value="1"/>
</dbReference>
<dbReference type="Pfam" id="PF02954">
    <property type="entry name" value="HTH_8"/>
    <property type="match status" value="1"/>
</dbReference>
<dbReference type="PROSITE" id="PS50110">
    <property type="entry name" value="RESPONSE_REGULATORY"/>
    <property type="match status" value="1"/>
</dbReference>
<reference evidence="9 10" key="1">
    <citation type="submission" date="2014-06" db="EMBL/GenBank/DDBJ databases">
        <title>Genomes of Alteromonas australica, a world apart.</title>
        <authorList>
            <person name="Gonzaga A."/>
            <person name="Lopez-Perez M."/>
            <person name="Rodriguez-Valera F."/>
        </authorList>
    </citation>
    <scope>NUCLEOTIDE SEQUENCE [LARGE SCALE GENOMIC DNA]</scope>
    <source>
        <strain evidence="9 10">H 17</strain>
    </source>
</reference>
<dbReference type="GO" id="GO:0016301">
    <property type="term" value="F:kinase activity"/>
    <property type="evidence" value="ECO:0007669"/>
    <property type="project" value="UniProtKB-KW"/>
</dbReference>
<dbReference type="CDD" id="cd00156">
    <property type="entry name" value="REC"/>
    <property type="match status" value="1"/>
</dbReference>
<dbReference type="AlphaFoldDB" id="A0A075NUL2"/>
<dbReference type="KEGG" id="aal:EP13_06075"/>
<evidence type="ECO:0000313" key="9">
    <source>
        <dbReference type="EMBL" id="AIF98299.1"/>
    </source>
</evidence>
<dbReference type="GO" id="GO:0000160">
    <property type="term" value="P:phosphorelay signal transduction system"/>
    <property type="evidence" value="ECO:0007669"/>
    <property type="project" value="InterPro"/>
</dbReference>
<dbReference type="SMART" id="SM00448">
    <property type="entry name" value="REC"/>
    <property type="match status" value="1"/>
</dbReference>
<dbReference type="PANTHER" id="PTHR32071:SF86">
    <property type="entry name" value="TWO COMPONENT SIGNAL TRANSDUCTION SYSTEM SIGMA54-DEPENDENT RESPONSE REGULATOR FIS FAMILY"/>
    <property type="match status" value="1"/>
</dbReference>
<dbReference type="InterPro" id="IPR011006">
    <property type="entry name" value="CheY-like_superfamily"/>
</dbReference>
<evidence type="ECO:0000256" key="2">
    <source>
        <dbReference type="ARBA" id="ARBA00022840"/>
    </source>
</evidence>
<evidence type="ECO:0000259" key="8">
    <source>
        <dbReference type="PROSITE" id="PS50110"/>
    </source>
</evidence>
<evidence type="ECO:0000313" key="10">
    <source>
        <dbReference type="Proteomes" id="UP000056090"/>
    </source>
</evidence>
<dbReference type="EMBL" id="CP008849">
    <property type="protein sequence ID" value="AIF98299.1"/>
    <property type="molecule type" value="Genomic_DNA"/>
</dbReference>
<evidence type="ECO:0000259" key="7">
    <source>
        <dbReference type="PROSITE" id="PS50045"/>
    </source>
</evidence>
<dbReference type="Gene3D" id="1.10.10.60">
    <property type="entry name" value="Homeodomain-like"/>
    <property type="match status" value="1"/>
</dbReference>
<dbReference type="InterPro" id="IPR002078">
    <property type="entry name" value="Sigma_54_int"/>
</dbReference>
<keyword evidence="1" id="KW-0547">Nucleotide-binding</keyword>
<sequence length="447" mass="48509">MKKILIVDDNAAVLEALSLLLEIHGYQVVTASTPKEALQIVNYQAISLVLQDMNFSADTTSGEEGKTLFFALRELNPLLPIILITAWTELEHAVALVKAGAADYIPKPWDDVKLITTVNNLIALGEASATHQSVKQQSTLYDSAKQAARSVGLVYESAAMQRVVDMALQVAKSDVPVLITGPNGSGKEKIAELIQSQSPLRHAAFVKVNAGALPQELIEAELFGAEAGAFTSANKSRIGRFEAANGGTLFLDEIGTLPLSGQVKLLRVLQTGEFEKLGSVKTQHTNVRIISATNADLASDIANGHFREDLFYRLNVIEINVPPLSERGDDALALVQHFLPNREISLTGKQAITQYPWPGNVRELENACRRVDILHPHGPLNADAFGLPSSHSEDTVLVKAGSEPTEAEIQAALVRYNGVIAQVAKHVGLSRQALYRRLDKYKISYKS</sequence>
<dbReference type="Gene3D" id="1.10.8.60">
    <property type="match status" value="1"/>
</dbReference>
<dbReference type="FunFam" id="3.40.50.300:FF:000006">
    <property type="entry name" value="DNA-binding transcriptional regulator NtrC"/>
    <property type="match status" value="1"/>
</dbReference>
<dbReference type="GO" id="GO:0043565">
    <property type="term" value="F:sequence-specific DNA binding"/>
    <property type="evidence" value="ECO:0007669"/>
    <property type="project" value="InterPro"/>
</dbReference>
<keyword evidence="9" id="KW-0808">Transferase</keyword>
<dbReference type="RefSeq" id="WP_044056494.1">
    <property type="nucleotide sequence ID" value="NZ_CAXGHX010000030.1"/>
</dbReference>
<feature type="domain" description="Sigma-54 factor interaction" evidence="7">
    <location>
        <begin position="153"/>
        <end position="373"/>
    </location>
</feature>
<dbReference type="InterPro" id="IPR025944">
    <property type="entry name" value="Sigma_54_int_dom_CS"/>
</dbReference>
<dbReference type="SUPFAM" id="SSF52172">
    <property type="entry name" value="CheY-like"/>
    <property type="match status" value="1"/>
</dbReference>
<dbReference type="InterPro" id="IPR027417">
    <property type="entry name" value="P-loop_NTPase"/>
</dbReference>
<accession>A0A075NUL2</accession>
<dbReference type="SMART" id="SM00382">
    <property type="entry name" value="AAA"/>
    <property type="match status" value="1"/>
</dbReference>
<proteinExistence type="predicted"/>
<dbReference type="Gene3D" id="3.40.50.2300">
    <property type="match status" value="1"/>
</dbReference>
<dbReference type="GO" id="GO:0005524">
    <property type="term" value="F:ATP binding"/>
    <property type="evidence" value="ECO:0007669"/>
    <property type="project" value="UniProtKB-KW"/>
</dbReference>
<dbReference type="SUPFAM" id="SSF52540">
    <property type="entry name" value="P-loop containing nucleoside triphosphate hydrolases"/>
    <property type="match status" value="1"/>
</dbReference>
<dbReference type="PANTHER" id="PTHR32071">
    <property type="entry name" value="TRANSCRIPTIONAL REGULATORY PROTEIN"/>
    <property type="match status" value="1"/>
</dbReference>
<dbReference type="Pfam" id="PF00158">
    <property type="entry name" value="Sigma54_activat"/>
    <property type="match status" value="1"/>
</dbReference>
<dbReference type="InterPro" id="IPR009057">
    <property type="entry name" value="Homeodomain-like_sf"/>
</dbReference>